<dbReference type="Pfam" id="PF00977">
    <property type="entry name" value="His_biosynth"/>
    <property type="match status" value="1"/>
</dbReference>
<dbReference type="RefSeq" id="WP_007494531.1">
    <property type="nucleotide sequence ID" value="NZ_KN174162.1"/>
</dbReference>
<keyword evidence="8 12" id="KW-0028">Amino-acid biosynthesis</keyword>
<dbReference type="GO" id="GO:0000162">
    <property type="term" value="P:L-tryptophan biosynthetic process"/>
    <property type="evidence" value="ECO:0007669"/>
    <property type="project" value="TreeGrafter"/>
</dbReference>
<protein>
    <recommendedName>
        <fullName evidence="6 12">1-(5-phosphoribosyl)-5-[(5-phosphoribosylamino)methylideneamino] imidazole-4-carboxamide isomerase</fullName>
        <ecNumber evidence="5 12">5.3.1.16</ecNumber>
    </recommendedName>
    <alternativeName>
        <fullName evidence="11 12">Phosphoribosylformimino-5-aminoimidazole carboxamide ribotide isomerase</fullName>
    </alternativeName>
</protein>
<dbReference type="InterPro" id="IPR044524">
    <property type="entry name" value="Isoase_HisA-like"/>
</dbReference>
<evidence type="ECO:0000256" key="6">
    <source>
        <dbReference type="ARBA" id="ARBA00018464"/>
    </source>
</evidence>
<evidence type="ECO:0000256" key="10">
    <source>
        <dbReference type="ARBA" id="ARBA00023235"/>
    </source>
</evidence>
<evidence type="ECO:0000256" key="14">
    <source>
        <dbReference type="RuleBase" id="RU003658"/>
    </source>
</evidence>
<dbReference type="EMBL" id="ADLO01000045">
    <property type="protein sequence ID" value="KGF56269.1"/>
    <property type="molecule type" value="Genomic_DNA"/>
</dbReference>
<comment type="caution">
    <text evidence="15">The sequence shown here is derived from an EMBL/GenBank/DDBJ whole genome shotgun (WGS) entry which is preliminary data.</text>
</comment>
<dbReference type="SUPFAM" id="SSF51366">
    <property type="entry name" value="Ribulose-phoshate binding barrel"/>
    <property type="match status" value="1"/>
</dbReference>
<keyword evidence="10 12" id="KW-0413">Isomerase</keyword>
<evidence type="ECO:0000256" key="7">
    <source>
        <dbReference type="ARBA" id="ARBA00022490"/>
    </source>
</evidence>
<evidence type="ECO:0000256" key="4">
    <source>
        <dbReference type="ARBA" id="ARBA00009667"/>
    </source>
</evidence>
<dbReference type="PANTHER" id="PTHR43090">
    <property type="entry name" value="1-(5-PHOSPHORIBOSYL)-5-[(5-PHOSPHORIBOSYLAMINO)METHYLIDENEAMINO] IMIDAZOLE-4-CARBOXAMIDE ISOMERASE"/>
    <property type="match status" value="1"/>
</dbReference>
<evidence type="ECO:0000313" key="15">
    <source>
        <dbReference type="EMBL" id="KGF56269.1"/>
    </source>
</evidence>
<evidence type="ECO:0000256" key="3">
    <source>
        <dbReference type="ARBA" id="ARBA00005133"/>
    </source>
</evidence>
<dbReference type="InterPro" id="IPR013785">
    <property type="entry name" value="Aldolase_TIM"/>
</dbReference>
<dbReference type="InterPro" id="IPR011060">
    <property type="entry name" value="RibuloseP-bd_barrel"/>
</dbReference>
<dbReference type="UniPathway" id="UPA00031">
    <property type="reaction ID" value="UER00009"/>
</dbReference>
<dbReference type="PATRIC" id="fig|742738.3.peg.1228"/>
<dbReference type="HAMAP" id="MF_01014">
    <property type="entry name" value="HisA"/>
    <property type="match status" value="1"/>
</dbReference>
<evidence type="ECO:0000256" key="8">
    <source>
        <dbReference type="ARBA" id="ARBA00022605"/>
    </source>
</evidence>
<keyword evidence="16" id="KW-1185">Reference proteome</keyword>
<feature type="active site" description="Proton donor" evidence="12">
    <location>
        <position position="129"/>
    </location>
</feature>
<sequence>MILLPAIDLYEGKVVRLTRGDYSRMTVYREDPLDQAREFEAAGAAWLHTVDLEGARDGATPNFRVVAELCRSTGLQVEVGGGIRTLEAVARYLDAGAARVILGTAAVTDPVFLRTALDRFGDRVAVGVDLKDGAIAIQGWRETAPEPAEAFFQRLVDWGVRTVICTDVSRDGMLGGTNVALYQSLAERLPLQLIASGGVSSLEELRRLKALGLYGAILGKALYTGALSLRDALGEVE</sequence>
<dbReference type="InterPro" id="IPR006062">
    <property type="entry name" value="His_biosynth"/>
</dbReference>
<dbReference type="CDD" id="cd04732">
    <property type="entry name" value="HisA"/>
    <property type="match status" value="1"/>
</dbReference>
<dbReference type="Gene3D" id="3.20.20.70">
    <property type="entry name" value="Aldolase class I"/>
    <property type="match status" value="1"/>
</dbReference>
<dbReference type="eggNOG" id="COG0106">
    <property type="taxonomic scope" value="Bacteria"/>
</dbReference>
<dbReference type="GO" id="GO:0000105">
    <property type="term" value="P:L-histidine biosynthetic process"/>
    <property type="evidence" value="ECO:0007669"/>
    <property type="project" value="UniProtKB-UniRule"/>
</dbReference>
<name>A0A096DFI8_FLAPL</name>
<evidence type="ECO:0000256" key="12">
    <source>
        <dbReference type="HAMAP-Rule" id="MF_01014"/>
    </source>
</evidence>
<evidence type="ECO:0000256" key="11">
    <source>
        <dbReference type="ARBA" id="ARBA00030547"/>
    </source>
</evidence>
<dbReference type="AlphaFoldDB" id="A0A096DFI8"/>
<reference evidence="15 16" key="1">
    <citation type="submission" date="2011-08" db="EMBL/GenBank/DDBJ databases">
        <title>The Genome Sequence of Clostridium orbiscindens 1_3_50AFAA.</title>
        <authorList>
            <consortium name="The Broad Institute Genome Sequencing Platform"/>
            <person name="Earl A."/>
            <person name="Ward D."/>
            <person name="Feldgarden M."/>
            <person name="Gevers D."/>
            <person name="Daigneault M."/>
            <person name="Strauss J."/>
            <person name="Allen-Vercoe E."/>
            <person name="Young S.K."/>
            <person name="Zeng Q."/>
            <person name="Gargeya S."/>
            <person name="Fitzgerald M."/>
            <person name="Haas B."/>
            <person name="Abouelleil A."/>
            <person name="Alvarado L."/>
            <person name="Arachchi H.M."/>
            <person name="Berlin A."/>
            <person name="Brown A."/>
            <person name="Chapman S.B."/>
            <person name="Chen Z."/>
            <person name="Dunbar C."/>
            <person name="Freedman E."/>
            <person name="Gearin G."/>
            <person name="Gellesch M."/>
            <person name="Goldberg J."/>
            <person name="Griggs A."/>
            <person name="Gujja S."/>
            <person name="Heiman D."/>
            <person name="Howarth C."/>
            <person name="Larson L."/>
            <person name="Lui A."/>
            <person name="MacDonald P.J.P."/>
            <person name="Montmayeur A."/>
            <person name="Murphy C."/>
            <person name="Neiman D."/>
            <person name="Pearson M."/>
            <person name="Priest M."/>
            <person name="Roberts A."/>
            <person name="Saif S."/>
            <person name="Shea T."/>
            <person name="Shenoy N."/>
            <person name="Sisk P."/>
            <person name="Stolte C."/>
            <person name="Sykes S."/>
            <person name="Wortman J."/>
            <person name="Nusbaum C."/>
            <person name="Birren B."/>
        </authorList>
    </citation>
    <scope>NUCLEOTIDE SEQUENCE [LARGE SCALE GENOMIC DNA]</scope>
    <source>
        <strain evidence="15 16">1_3_50AFAA</strain>
    </source>
</reference>
<accession>A0A096DFI8</accession>
<organism evidence="15 16">
    <name type="scientific">Flavonifractor plautii 1_3_50AFAA</name>
    <dbReference type="NCBI Taxonomy" id="742738"/>
    <lineage>
        <taxon>Bacteria</taxon>
        <taxon>Bacillati</taxon>
        <taxon>Bacillota</taxon>
        <taxon>Clostridia</taxon>
        <taxon>Eubacteriales</taxon>
        <taxon>Oscillospiraceae</taxon>
        <taxon>Flavonifractor</taxon>
    </lineage>
</organism>
<proteinExistence type="inferred from homology"/>
<dbReference type="GO" id="GO:0005737">
    <property type="term" value="C:cytoplasm"/>
    <property type="evidence" value="ECO:0007669"/>
    <property type="project" value="UniProtKB-SubCell"/>
</dbReference>
<comment type="catalytic activity">
    <reaction evidence="1 12 14">
        <text>1-(5-phospho-beta-D-ribosyl)-5-[(5-phospho-beta-D-ribosylamino)methylideneamino]imidazole-4-carboxamide = 5-[(5-phospho-1-deoxy-D-ribulos-1-ylimino)methylamino]-1-(5-phospho-beta-D-ribosyl)imidazole-4-carboxamide</text>
        <dbReference type="Rhea" id="RHEA:15469"/>
        <dbReference type="ChEBI" id="CHEBI:58435"/>
        <dbReference type="ChEBI" id="CHEBI:58525"/>
        <dbReference type="EC" id="5.3.1.16"/>
    </reaction>
</comment>
<keyword evidence="9 12" id="KW-0368">Histidine biosynthesis</keyword>
<evidence type="ECO:0000256" key="13">
    <source>
        <dbReference type="RuleBase" id="RU003657"/>
    </source>
</evidence>
<evidence type="ECO:0000256" key="1">
    <source>
        <dbReference type="ARBA" id="ARBA00000901"/>
    </source>
</evidence>
<comment type="pathway">
    <text evidence="3 12 14">Amino-acid biosynthesis; L-histidine biosynthesis; L-histidine from 5-phospho-alpha-D-ribose 1-diphosphate: step 4/9.</text>
</comment>
<evidence type="ECO:0000256" key="9">
    <source>
        <dbReference type="ARBA" id="ARBA00023102"/>
    </source>
</evidence>
<dbReference type="PANTHER" id="PTHR43090:SF2">
    <property type="entry name" value="1-(5-PHOSPHORIBOSYL)-5-[(5-PHOSPHORIBOSYLAMINO)METHYLIDENEAMINO] IMIDAZOLE-4-CARBOXAMIDE ISOMERASE"/>
    <property type="match status" value="1"/>
</dbReference>
<comment type="similarity">
    <text evidence="4 12 13">Belongs to the HisA/HisF family.</text>
</comment>
<feature type="active site" description="Proton acceptor" evidence="12">
    <location>
        <position position="8"/>
    </location>
</feature>
<evidence type="ECO:0000256" key="2">
    <source>
        <dbReference type="ARBA" id="ARBA00004496"/>
    </source>
</evidence>
<dbReference type="InterPro" id="IPR006063">
    <property type="entry name" value="HisA_bact_arch"/>
</dbReference>
<dbReference type="Proteomes" id="UP000029585">
    <property type="component" value="Unassembled WGS sequence"/>
</dbReference>
<evidence type="ECO:0000313" key="16">
    <source>
        <dbReference type="Proteomes" id="UP000029585"/>
    </source>
</evidence>
<dbReference type="GeneID" id="63972436"/>
<comment type="subcellular location">
    <subcellularLocation>
        <location evidence="2 12 14">Cytoplasm</location>
    </subcellularLocation>
</comment>
<dbReference type="HOGENOM" id="CLU_048577_1_2_9"/>
<dbReference type="GO" id="GO:0003949">
    <property type="term" value="F:1-(5-phosphoribosyl)-5-[(5-phosphoribosylamino)methylideneamino]imidazole-4-carboxamide isomerase activity"/>
    <property type="evidence" value="ECO:0007669"/>
    <property type="project" value="UniProtKB-UniRule"/>
</dbReference>
<dbReference type="InterPro" id="IPR023016">
    <property type="entry name" value="HisA/PriA"/>
</dbReference>
<evidence type="ECO:0000256" key="5">
    <source>
        <dbReference type="ARBA" id="ARBA00012550"/>
    </source>
</evidence>
<gene>
    <name evidence="12" type="primary">hisA</name>
    <name evidence="15" type="ORF">HMPREF9460_01184</name>
</gene>
<dbReference type="NCBIfam" id="TIGR00007">
    <property type="entry name" value="1-(5-phosphoribosyl)-5-[(5-phosphoribosylamino)methylideneamino]imidazole-4-carboxamide isomerase"/>
    <property type="match status" value="1"/>
</dbReference>
<keyword evidence="7 12" id="KW-0963">Cytoplasm</keyword>
<dbReference type="FunFam" id="3.20.20.70:FF:000009">
    <property type="entry name" value="1-(5-phosphoribosyl)-5-[(5-phosphoribosylamino)methylideneamino] imidazole-4-carboxamide isomerase"/>
    <property type="match status" value="1"/>
</dbReference>
<dbReference type="EC" id="5.3.1.16" evidence="5 12"/>